<reference evidence="4" key="1">
    <citation type="journal article" date="2019" name="Int. J. Syst. Evol. Microbiol.">
        <title>The Global Catalogue of Microorganisms (GCM) 10K type strain sequencing project: providing services to taxonomists for standard genome sequencing and annotation.</title>
        <authorList>
            <consortium name="The Broad Institute Genomics Platform"/>
            <consortium name="The Broad Institute Genome Sequencing Center for Infectious Disease"/>
            <person name="Wu L."/>
            <person name="Ma J."/>
        </authorList>
    </citation>
    <scope>NUCLEOTIDE SEQUENCE [LARGE SCALE GENOMIC DNA]</scope>
    <source>
        <strain evidence="4">JCM 18459</strain>
    </source>
</reference>
<dbReference type="RefSeq" id="WP_345453504.1">
    <property type="nucleotide sequence ID" value="NZ_BAABKG010000001.1"/>
</dbReference>
<name>A0ABP9P8M0_9ACTN</name>
<proteinExistence type="predicted"/>
<dbReference type="Proteomes" id="UP001500221">
    <property type="component" value="Unassembled WGS sequence"/>
</dbReference>
<evidence type="ECO:0000313" key="4">
    <source>
        <dbReference type="Proteomes" id="UP001500221"/>
    </source>
</evidence>
<dbReference type="InterPro" id="IPR051448">
    <property type="entry name" value="CdaR-like_regulators"/>
</dbReference>
<dbReference type="Pfam" id="PF14361">
    <property type="entry name" value="RsbRD_N"/>
    <property type="match status" value="1"/>
</dbReference>
<protein>
    <submittedName>
        <fullName evidence="3">PucR family transcriptional regulator</fullName>
    </submittedName>
</protein>
<keyword evidence="4" id="KW-1185">Reference proteome</keyword>
<dbReference type="InterPro" id="IPR025736">
    <property type="entry name" value="PucR_C-HTH_dom"/>
</dbReference>
<dbReference type="PANTHER" id="PTHR33744">
    <property type="entry name" value="CARBOHYDRATE DIACID REGULATOR"/>
    <property type="match status" value="1"/>
</dbReference>
<dbReference type="PANTHER" id="PTHR33744:SF1">
    <property type="entry name" value="DNA-BINDING TRANSCRIPTIONAL ACTIVATOR ADER"/>
    <property type="match status" value="1"/>
</dbReference>
<evidence type="ECO:0000259" key="1">
    <source>
        <dbReference type="Pfam" id="PF13556"/>
    </source>
</evidence>
<comment type="caution">
    <text evidence="3">The sequence shown here is derived from an EMBL/GenBank/DDBJ whole genome shotgun (WGS) entry which is preliminary data.</text>
</comment>
<sequence length="394" mass="41402">MARSTEPILALPPHVADAIRQSLPTVAEHVVTAIIDEVPGYTDAFTGPMGETIRNAVQLALGGFLTLAGGRRGTDLRAATSSTAPAAEGAYQLGRGEARSGRTTDAILSAYRIGAREAWAQMAGDAVGAGLDARTLASFAGLVFAYIDTLSAASVAGHTDELATTGRVRQRQLERLAQQLLDGEAEAGLLETAERADWTPPTTLTAVVLPEARLRGTAAALNPATLHALEPPGLDGAVLLLVPDAHGRGRSALLRTLEGRDAVVGPAKPWTQVRASYDRAMRARALGLLGDTEVHLPALVLTADPDALADLRARALAPLADLRPATAEKLAETLRAWLLHQGRRDEVAAALFVHPQTVRYRMGQVREAFGDRLDDPETVLALTVALGLGLDAAP</sequence>
<feature type="domain" description="RsbT co-antagonist protein RsbRD N-terminal" evidence="2">
    <location>
        <begin position="24"/>
        <end position="172"/>
    </location>
</feature>
<feature type="domain" description="PucR C-terminal helix-turn-helix" evidence="1">
    <location>
        <begin position="330"/>
        <end position="386"/>
    </location>
</feature>
<dbReference type="Pfam" id="PF13556">
    <property type="entry name" value="HTH_30"/>
    <property type="match status" value="1"/>
</dbReference>
<accession>A0ABP9P8M0</accession>
<organism evidence="3 4">
    <name type="scientific">Nocardioides marinquilinus</name>
    <dbReference type="NCBI Taxonomy" id="1210400"/>
    <lineage>
        <taxon>Bacteria</taxon>
        <taxon>Bacillati</taxon>
        <taxon>Actinomycetota</taxon>
        <taxon>Actinomycetes</taxon>
        <taxon>Propionibacteriales</taxon>
        <taxon>Nocardioidaceae</taxon>
        <taxon>Nocardioides</taxon>
    </lineage>
</organism>
<evidence type="ECO:0000313" key="3">
    <source>
        <dbReference type="EMBL" id="GAA5141048.1"/>
    </source>
</evidence>
<dbReference type="EMBL" id="BAABKG010000001">
    <property type="protein sequence ID" value="GAA5141048.1"/>
    <property type="molecule type" value="Genomic_DNA"/>
</dbReference>
<gene>
    <name evidence="3" type="ORF">GCM10023340_02140</name>
</gene>
<evidence type="ECO:0000259" key="2">
    <source>
        <dbReference type="Pfam" id="PF14361"/>
    </source>
</evidence>
<dbReference type="InterPro" id="IPR042070">
    <property type="entry name" value="PucR_C-HTH_sf"/>
</dbReference>
<dbReference type="Gene3D" id="1.10.10.2840">
    <property type="entry name" value="PucR C-terminal helix-turn-helix domain"/>
    <property type="match status" value="1"/>
</dbReference>
<dbReference type="InterPro" id="IPR025751">
    <property type="entry name" value="RsbRD_N_dom"/>
</dbReference>